<dbReference type="EMBL" id="JBEPME010000005">
    <property type="protein sequence ID" value="MET3658504.1"/>
    <property type="molecule type" value="Genomic_DNA"/>
</dbReference>
<reference evidence="1 2" key="1">
    <citation type="submission" date="2024-06" db="EMBL/GenBank/DDBJ databases">
        <title>Sorghum-associated microbial communities from plants grown in Nebraska, USA.</title>
        <authorList>
            <person name="Schachtman D."/>
        </authorList>
    </citation>
    <scope>NUCLEOTIDE SEQUENCE [LARGE SCALE GENOMIC DNA]</scope>
    <source>
        <strain evidence="1 2">1288</strain>
    </source>
</reference>
<keyword evidence="1" id="KW-0238">DNA-binding</keyword>
<proteinExistence type="predicted"/>
<keyword evidence="2" id="KW-1185">Reference proteome</keyword>
<evidence type="ECO:0000313" key="2">
    <source>
        <dbReference type="Proteomes" id="UP001549104"/>
    </source>
</evidence>
<evidence type="ECO:0000313" key="1">
    <source>
        <dbReference type="EMBL" id="MET3658504.1"/>
    </source>
</evidence>
<accession>A0ABV2KEH6</accession>
<gene>
    <name evidence="1" type="ORF">ABIC55_003621</name>
</gene>
<organism evidence="1 2">
    <name type="scientific">Sporosarcina psychrophila</name>
    <name type="common">Bacillus psychrophilus</name>
    <dbReference type="NCBI Taxonomy" id="1476"/>
    <lineage>
        <taxon>Bacteria</taxon>
        <taxon>Bacillati</taxon>
        <taxon>Bacillota</taxon>
        <taxon>Bacilli</taxon>
        <taxon>Bacillales</taxon>
        <taxon>Caryophanaceae</taxon>
        <taxon>Sporosarcina</taxon>
    </lineage>
</organism>
<sequence>MTQKDAGLAMGISQDNVSRLALTALTKVQAQIDLIEAEEIG</sequence>
<protein>
    <submittedName>
        <fullName evidence="1">DNA-binding protein (UPF0251 family)</fullName>
    </submittedName>
</protein>
<comment type="caution">
    <text evidence="1">The sequence shown here is derived from an EMBL/GenBank/DDBJ whole genome shotgun (WGS) entry which is preliminary data.</text>
</comment>
<name>A0ABV2KEH6_SPOPS</name>
<dbReference type="GO" id="GO:0003677">
    <property type="term" value="F:DNA binding"/>
    <property type="evidence" value="ECO:0007669"/>
    <property type="project" value="UniProtKB-KW"/>
</dbReference>
<dbReference type="Proteomes" id="UP001549104">
    <property type="component" value="Unassembled WGS sequence"/>
</dbReference>